<dbReference type="Gene3D" id="3.10.560.10">
    <property type="entry name" value="Outer membrane lipoprotein wza domain like"/>
    <property type="match status" value="1"/>
</dbReference>
<dbReference type="Proteomes" id="UP000504882">
    <property type="component" value="Unassembled WGS sequence"/>
</dbReference>
<feature type="domain" description="Helix-hairpin-helix DNA-binding motif class 1" evidence="2">
    <location>
        <begin position="176"/>
        <end position="195"/>
    </location>
</feature>
<evidence type="ECO:0000256" key="1">
    <source>
        <dbReference type="SAM" id="MobiDB-lite"/>
    </source>
</evidence>
<sequence length="228" mass="22277">MAARVGIAVVVLALIALVIVWPRDSSEPPLPPLATPSAPDPAGPAAAPEGATGPETSVPGTGGTGDAGAADETLGTLVIHVAGAVSSPGVYDLTAGSRVNDAVLAAGGPTSDADLDAVNLAGWLQDGQQVYVPVLGETLPPAAVGAPDPAGTADGPDTAGPAGTIGPVDLNTATAAELETLPGIGPALAQRILDHRSENGGFTSIDQLDDVSGIGPATMERLRDLVTV</sequence>
<keyword evidence="4" id="KW-1185">Reference proteome</keyword>
<evidence type="ECO:0000313" key="3">
    <source>
        <dbReference type="EMBL" id="TDE90078.1"/>
    </source>
</evidence>
<feature type="compositionally biased region" description="Pro residues" evidence="1">
    <location>
        <begin position="28"/>
        <end position="42"/>
    </location>
</feature>
<accession>A0ABY2DZG0</accession>
<dbReference type="PANTHER" id="PTHR21180">
    <property type="entry name" value="ENDONUCLEASE/EXONUCLEASE/PHOSPHATASE FAMILY DOMAIN-CONTAINING PROTEIN 1"/>
    <property type="match status" value="1"/>
</dbReference>
<feature type="compositionally biased region" description="Low complexity" evidence="1">
    <location>
        <begin position="43"/>
        <end position="56"/>
    </location>
</feature>
<dbReference type="GO" id="GO:0003677">
    <property type="term" value="F:DNA binding"/>
    <property type="evidence" value="ECO:0007669"/>
    <property type="project" value="UniProtKB-KW"/>
</dbReference>
<dbReference type="InterPro" id="IPR019554">
    <property type="entry name" value="Soluble_ligand-bd"/>
</dbReference>
<proteinExistence type="predicted"/>
<dbReference type="NCBIfam" id="TIGR00426">
    <property type="entry name" value="competence protein ComEA helix-hairpin-helix repeat region"/>
    <property type="match status" value="1"/>
</dbReference>
<dbReference type="InterPro" id="IPR004509">
    <property type="entry name" value="Competence_ComEA_HhH"/>
</dbReference>
<protein>
    <submittedName>
        <fullName evidence="3">ComEA family DNA-binding protein</fullName>
    </submittedName>
</protein>
<feature type="domain" description="Helix-hairpin-helix DNA-binding motif class 1" evidence="2">
    <location>
        <begin position="206"/>
        <end position="225"/>
    </location>
</feature>
<dbReference type="Pfam" id="PF12836">
    <property type="entry name" value="HHH_3"/>
    <property type="match status" value="1"/>
</dbReference>
<dbReference type="InterPro" id="IPR051675">
    <property type="entry name" value="Endo/Exo/Phosphatase_dom_1"/>
</dbReference>
<evidence type="ECO:0000313" key="4">
    <source>
        <dbReference type="Proteomes" id="UP000504882"/>
    </source>
</evidence>
<feature type="region of interest" description="Disordered" evidence="1">
    <location>
        <begin position="143"/>
        <end position="164"/>
    </location>
</feature>
<reference evidence="3 4" key="1">
    <citation type="submission" date="2019-03" db="EMBL/GenBank/DDBJ databases">
        <title>Genomic features of bacteria from cold environments.</title>
        <authorList>
            <person name="Shen L."/>
        </authorList>
    </citation>
    <scope>NUCLEOTIDE SEQUENCE [LARGE SCALE GENOMIC DNA]</scope>
    <source>
        <strain evidence="4">T3246-1</strain>
    </source>
</reference>
<dbReference type="InterPro" id="IPR010994">
    <property type="entry name" value="RuvA_2-like"/>
</dbReference>
<dbReference type="EMBL" id="SMNA01000010">
    <property type="protein sequence ID" value="TDE90078.1"/>
    <property type="molecule type" value="Genomic_DNA"/>
</dbReference>
<keyword evidence="3" id="KW-0238">DNA-binding</keyword>
<dbReference type="Gene3D" id="1.10.150.320">
    <property type="entry name" value="Photosystem II 12 kDa extrinsic protein"/>
    <property type="match status" value="1"/>
</dbReference>
<organism evidence="3 4">
    <name type="scientific">Occultella glacieicola</name>
    <dbReference type="NCBI Taxonomy" id="2518684"/>
    <lineage>
        <taxon>Bacteria</taxon>
        <taxon>Bacillati</taxon>
        <taxon>Actinomycetota</taxon>
        <taxon>Actinomycetes</taxon>
        <taxon>Micrococcales</taxon>
        <taxon>Ruaniaceae</taxon>
        <taxon>Occultella</taxon>
    </lineage>
</organism>
<dbReference type="Pfam" id="PF10531">
    <property type="entry name" value="SLBB"/>
    <property type="match status" value="1"/>
</dbReference>
<dbReference type="SMART" id="SM00278">
    <property type="entry name" value="HhH1"/>
    <property type="match status" value="2"/>
</dbReference>
<comment type="caution">
    <text evidence="3">The sequence shown here is derived from an EMBL/GenBank/DDBJ whole genome shotgun (WGS) entry which is preliminary data.</text>
</comment>
<dbReference type="InterPro" id="IPR003583">
    <property type="entry name" value="Hlx-hairpin-Hlx_DNA-bd_motif"/>
</dbReference>
<dbReference type="SUPFAM" id="SSF47781">
    <property type="entry name" value="RuvA domain 2-like"/>
    <property type="match status" value="1"/>
</dbReference>
<dbReference type="PANTHER" id="PTHR21180:SF32">
    <property type="entry name" value="ENDONUCLEASE_EXONUCLEASE_PHOSPHATASE FAMILY DOMAIN-CONTAINING PROTEIN 1"/>
    <property type="match status" value="1"/>
</dbReference>
<evidence type="ECO:0000259" key="2">
    <source>
        <dbReference type="SMART" id="SM00278"/>
    </source>
</evidence>
<gene>
    <name evidence="3" type="ORF">EXU48_18505</name>
</gene>
<feature type="region of interest" description="Disordered" evidence="1">
    <location>
        <begin position="26"/>
        <end position="69"/>
    </location>
</feature>
<name>A0ABY2DZG0_9MICO</name>